<reference evidence="2" key="1">
    <citation type="submission" date="2016-07" db="EMBL/GenBank/DDBJ databases">
        <title>Nontailed viruses are major unrecognized killers of bacteria in the ocean.</title>
        <authorList>
            <person name="Kauffman K."/>
            <person name="Hussain F."/>
            <person name="Yang J."/>
            <person name="Arevalo P."/>
            <person name="Brown J."/>
            <person name="Cutler M."/>
            <person name="Kelly L."/>
            <person name="Polz M.F."/>
        </authorList>
    </citation>
    <scope>NUCLEOTIDE SEQUENCE [LARGE SCALE GENOMIC DNA]</scope>
    <source>
        <strain evidence="2">10N.222.49.A5</strain>
    </source>
</reference>
<organism evidence="1 2">
    <name type="scientific">Vibrio breoganii</name>
    <dbReference type="NCBI Taxonomy" id="553239"/>
    <lineage>
        <taxon>Bacteria</taxon>
        <taxon>Pseudomonadati</taxon>
        <taxon>Pseudomonadota</taxon>
        <taxon>Gammaproteobacteria</taxon>
        <taxon>Vibrionales</taxon>
        <taxon>Vibrionaceae</taxon>
        <taxon>Vibrio</taxon>
    </lineage>
</organism>
<dbReference type="EMBL" id="MDBO01000075">
    <property type="protein sequence ID" value="PMP10230.1"/>
    <property type="molecule type" value="Genomic_DNA"/>
</dbReference>
<evidence type="ECO:0000313" key="2">
    <source>
        <dbReference type="Proteomes" id="UP000235611"/>
    </source>
</evidence>
<comment type="caution">
    <text evidence="1">The sequence shown here is derived from an EMBL/GenBank/DDBJ whole genome shotgun (WGS) entry which is preliminary data.</text>
</comment>
<sequence length="63" mass="7165">MSASELAKQLGATSLTEVAEFHGTTTQTLRRRYEENRPSFIALVLGFKAYQAHERINDHENQT</sequence>
<protein>
    <submittedName>
        <fullName evidence="1">Uncharacterized protein</fullName>
    </submittedName>
</protein>
<proteinExistence type="predicted"/>
<evidence type="ECO:0000313" key="1">
    <source>
        <dbReference type="EMBL" id="PMP10230.1"/>
    </source>
</evidence>
<dbReference type="AlphaFoldDB" id="A0AAP8MVS7"/>
<dbReference type="Proteomes" id="UP000235611">
    <property type="component" value="Unassembled WGS sequence"/>
</dbReference>
<accession>A0AAP8MVS7</accession>
<name>A0AAP8MVS7_9VIBR</name>
<gene>
    <name evidence="1" type="ORF">BCS93_11180</name>
</gene>